<evidence type="ECO:0000256" key="1">
    <source>
        <dbReference type="SAM" id="Phobius"/>
    </source>
</evidence>
<feature type="transmembrane region" description="Helical" evidence="1">
    <location>
        <begin position="117"/>
        <end position="135"/>
    </location>
</feature>
<sequence>MLQLLHLPRFIPTFLAVLIRPLSFFRDYHQLVISRETSFWDINAERDDDPYLSPVKFSALAILLGNLIFPLILQLGVEVGAVSPHYAAFADWAEKEGHLNPFSPTGIGIIDDLIREVIVLAMFYALGHLIALLSAKRIAARFAAGYYFYWSAWGLLGSLVSFVLILISLIVPLYGTGLPQILETLISIASLLMFFLFPILFWPRFIEISRLRCAMALIGGLLIWIALIAMLAPMIVDMPDFAVSH</sequence>
<keyword evidence="1" id="KW-1133">Transmembrane helix</keyword>
<evidence type="ECO:0000313" key="3">
    <source>
        <dbReference type="Proteomes" id="UP000886667"/>
    </source>
</evidence>
<protein>
    <recommendedName>
        <fullName evidence="4">Yip1 domain-containing protein</fullName>
    </recommendedName>
</protein>
<name>A0A9E4K887_9GAMM</name>
<feature type="transmembrane region" description="Helical" evidence="1">
    <location>
        <begin position="147"/>
        <end position="175"/>
    </location>
</feature>
<organism evidence="2 3">
    <name type="scientific">Candidatus Thiodiazotropha taylori</name>
    <dbReference type="NCBI Taxonomy" id="2792791"/>
    <lineage>
        <taxon>Bacteria</taxon>
        <taxon>Pseudomonadati</taxon>
        <taxon>Pseudomonadota</taxon>
        <taxon>Gammaproteobacteria</taxon>
        <taxon>Chromatiales</taxon>
        <taxon>Sedimenticolaceae</taxon>
        <taxon>Candidatus Thiodiazotropha</taxon>
    </lineage>
</organism>
<keyword evidence="1" id="KW-0472">Membrane</keyword>
<feature type="transmembrane region" description="Helical" evidence="1">
    <location>
        <begin position="57"/>
        <end position="77"/>
    </location>
</feature>
<dbReference type="EMBL" id="JAEPCM010000007">
    <property type="protein sequence ID" value="MCG7944731.1"/>
    <property type="molecule type" value="Genomic_DNA"/>
</dbReference>
<dbReference type="AlphaFoldDB" id="A0A9E4K887"/>
<reference evidence="2" key="1">
    <citation type="journal article" date="2021" name="Proc. Natl. Acad. Sci. U.S.A.">
        <title>Global biogeography of chemosynthetic symbionts reveals both localized and globally distributed symbiont groups. .</title>
        <authorList>
            <person name="Osvatic J.T."/>
            <person name="Wilkins L.G.E."/>
            <person name="Leibrecht L."/>
            <person name="Leray M."/>
            <person name="Zauner S."/>
            <person name="Polzin J."/>
            <person name="Camacho Y."/>
            <person name="Gros O."/>
            <person name="van Gils J.A."/>
            <person name="Eisen J.A."/>
            <person name="Petersen J.M."/>
            <person name="Yuen B."/>
        </authorList>
    </citation>
    <scope>NUCLEOTIDE SEQUENCE</scope>
    <source>
        <strain evidence="2">MAGclacostrist064TRANS</strain>
    </source>
</reference>
<proteinExistence type="predicted"/>
<keyword evidence="1" id="KW-0812">Transmembrane</keyword>
<feature type="transmembrane region" description="Helical" evidence="1">
    <location>
        <begin position="181"/>
        <end position="202"/>
    </location>
</feature>
<evidence type="ECO:0000313" key="2">
    <source>
        <dbReference type="EMBL" id="MCG7944731.1"/>
    </source>
</evidence>
<comment type="caution">
    <text evidence="2">The sequence shown here is derived from an EMBL/GenBank/DDBJ whole genome shotgun (WGS) entry which is preliminary data.</text>
</comment>
<accession>A0A9E4K887</accession>
<evidence type="ECO:0008006" key="4">
    <source>
        <dbReference type="Google" id="ProtNLM"/>
    </source>
</evidence>
<dbReference type="Proteomes" id="UP000886667">
    <property type="component" value="Unassembled WGS sequence"/>
</dbReference>
<feature type="transmembrane region" description="Helical" evidence="1">
    <location>
        <begin position="214"/>
        <end position="236"/>
    </location>
</feature>
<gene>
    <name evidence="2" type="ORF">JAZ07_00120</name>
</gene>